<dbReference type="Proteomes" id="UP000244677">
    <property type="component" value="Chromosome"/>
</dbReference>
<feature type="signal peptide" evidence="1">
    <location>
        <begin position="1"/>
        <end position="21"/>
    </location>
</feature>
<reference evidence="2 3" key="1">
    <citation type="submission" date="2017-04" db="EMBL/GenBank/DDBJ databases">
        <title>Complete genome sequence of Flavobacterium kingsejong AJ004.</title>
        <authorList>
            <person name="Lee P.C."/>
        </authorList>
    </citation>
    <scope>NUCLEOTIDE SEQUENCE [LARGE SCALE GENOMIC DNA]</scope>
    <source>
        <strain evidence="2 3">AJ004</strain>
    </source>
</reference>
<keyword evidence="1" id="KW-0732">Signal</keyword>
<evidence type="ECO:0000256" key="1">
    <source>
        <dbReference type="SAM" id="SignalP"/>
    </source>
</evidence>
<dbReference type="RefSeq" id="WP_108738361.1">
    <property type="nucleotide sequence ID" value="NZ_CP020919.1"/>
</dbReference>
<protein>
    <submittedName>
        <fullName evidence="2">Uncharacterized protein</fullName>
    </submittedName>
</protein>
<keyword evidence="3" id="KW-1185">Reference proteome</keyword>
<dbReference type="EMBL" id="CP020919">
    <property type="protein sequence ID" value="AWG26861.1"/>
    <property type="molecule type" value="Genomic_DNA"/>
</dbReference>
<organism evidence="2 3">
    <name type="scientific">Flavobacterium kingsejongi</name>
    <dbReference type="NCBI Taxonomy" id="1678728"/>
    <lineage>
        <taxon>Bacteria</taxon>
        <taxon>Pseudomonadati</taxon>
        <taxon>Bacteroidota</taxon>
        <taxon>Flavobacteriia</taxon>
        <taxon>Flavobacteriales</taxon>
        <taxon>Flavobacteriaceae</taxon>
        <taxon>Flavobacterium</taxon>
    </lineage>
</organism>
<evidence type="ECO:0000313" key="3">
    <source>
        <dbReference type="Proteomes" id="UP000244677"/>
    </source>
</evidence>
<feature type="chain" id="PRO_5015739834" evidence="1">
    <location>
        <begin position="22"/>
        <end position="138"/>
    </location>
</feature>
<dbReference type="OrthoDB" id="1364038at2"/>
<dbReference type="KEGG" id="fki:FK004_17310"/>
<sequence>MATKKLLLLFAFLTFSFTASAQYYGNGVNRSIGQNARMDHSTKKKNDKKIDYAESTVEYFTKELNLDGLQQAAIKGIINDYKTPMDEIMAMDITDAEKQDKMREIGDKIDVEILKLLSKEQSEKYLKMKEDQMKKMKR</sequence>
<dbReference type="AlphaFoldDB" id="A0A2S1LT78"/>
<evidence type="ECO:0000313" key="2">
    <source>
        <dbReference type="EMBL" id="AWG26861.1"/>
    </source>
</evidence>
<gene>
    <name evidence="2" type="ORF">FK004_17310</name>
</gene>
<name>A0A2S1LT78_9FLAO</name>
<accession>A0A2S1LT78</accession>
<proteinExistence type="predicted"/>